<dbReference type="Gene3D" id="3.50.50.60">
    <property type="entry name" value="FAD/NAD(P)-binding domain"/>
    <property type="match status" value="3"/>
</dbReference>
<evidence type="ECO:0000256" key="2">
    <source>
        <dbReference type="SAM" id="MobiDB-lite"/>
    </source>
</evidence>
<evidence type="ECO:0000313" key="3">
    <source>
        <dbReference type="EMBL" id="KAK7742190.1"/>
    </source>
</evidence>
<dbReference type="PANTHER" id="PTHR42877:SF7">
    <property type="entry name" value="FLAVIN-BINDING MONOOXYGENASE-RELATED"/>
    <property type="match status" value="1"/>
</dbReference>
<evidence type="ECO:0008006" key="5">
    <source>
        <dbReference type="Google" id="ProtNLM"/>
    </source>
</evidence>
<comment type="caution">
    <text evidence="3">The sequence shown here is derived from an EMBL/GenBank/DDBJ whole genome shotgun (WGS) entry which is preliminary data.</text>
</comment>
<dbReference type="AlphaFoldDB" id="A0AAN9U9P2"/>
<dbReference type="InterPro" id="IPR051209">
    <property type="entry name" value="FAD-bind_Monooxygenase_sf"/>
</dbReference>
<dbReference type="PANTHER" id="PTHR42877">
    <property type="entry name" value="L-ORNITHINE N(5)-MONOOXYGENASE-RELATED"/>
    <property type="match status" value="1"/>
</dbReference>
<dbReference type="SUPFAM" id="SSF51905">
    <property type="entry name" value="FAD/NAD(P)-binding domain"/>
    <property type="match status" value="2"/>
</dbReference>
<proteinExistence type="inferred from homology"/>
<accession>A0AAN9U9P2</accession>
<gene>
    <name evidence="3" type="ORF">SLS62_010810</name>
</gene>
<dbReference type="InterPro" id="IPR036188">
    <property type="entry name" value="FAD/NAD-bd_sf"/>
</dbReference>
<name>A0AAN9U9P2_9PEZI</name>
<evidence type="ECO:0000313" key="4">
    <source>
        <dbReference type="Proteomes" id="UP001320420"/>
    </source>
</evidence>
<dbReference type="EMBL" id="JAKJXP020000148">
    <property type="protein sequence ID" value="KAK7742190.1"/>
    <property type="molecule type" value="Genomic_DNA"/>
</dbReference>
<protein>
    <recommendedName>
        <fullName evidence="5">FAD/NAD(P)-binding domain-containing protein</fullName>
    </recommendedName>
</protein>
<sequence>MGSTQPSSFNLKDAPLDGHRPMKVRVIGAGYSGIYLGIRIPQRLRNIDLRIYERNEGVGGTCYDFKNKRIGLIGNGSSAIQIVPKLQKIEGAQVHCFARSKTWITNPFGDTTMKRLGLDPTKMDFTPEQRQEFANNPEALYKLRKAIETDGSTIHDMSIRDSAMQRMAVDLFKATMKERLVKKPEIAEFLIPSFGIGCRRNTPGPGYLEALVEPNVEFITDPIEELTETGLKLKTAGGGREIPLDTLVCATGFDASGAPPFPVHGRNGLPLSTRFDPHPEAYLSLAVDGFPNLFFMLGPNSAIGSGSLTVMLEVEGDYIVKCVRKLQKEDYAAVEVRADRVADWRAYCGEYFKRTVYTDTCSSWYKSRGGDQQQQERITGLWPGSPLHALEALRAPRWEDYSWEPVDGAAGNRLRWLGNGWSVCHVPKKEGGGKEGEYEGDPSWYIEPMFQDIPLPEKPEEDPEFKARPFSH</sequence>
<feature type="region of interest" description="Disordered" evidence="2">
    <location>
        <begin position="453"/>
        <end position="472"/>
    </location>
</feature>
<evidence type="ECO:0000256" key="1">
    <source>
        <dbReference type="ARBA" id="ARBA00010139"/>
    </source>
</evidence>
<keyword evidence="4" id="KW-1185">Reference proteome</keyword>
<dbReference type="Proteomes" id="UP001320420">
    <property type="component" value="Unassembled WGS sequence"/>
</dbReference>
<organism evidence="3 4">
    <name type="scientific">Diatrype stigma</name>
    <dbReference type="NCBI Taxonomy" id="117547"/>
    <lineage>
        <taxon>Eukaryota</taxon>
        <taxon>Fungi</taxon>
        <taxon>Dikarya</taxon>
        <taxon>Ascomycota</taxon>
        <taxon>Pezizomycotina</taxon>
        <taxon>Sordariomycetes</taxon>
        <taxon>Xylariomycetidae</taxon>
        <taxon>Xylariales</taxon>
        <taxon>Diatrypaceae</taxon>
        <taxon>Diatrype</taxon>
    </lineage>
</organism>
<dbReference type="Pfam" id="PF13450">
    <property type="entry name" value="NAD_binding_8"/>
    <property type="match status" value="1"/>
</dbReference>
<comment type="similarity">
    <text evidence="1">Belongs to the FAD-binding monooxygenase family.</text>
</comment>
<reference evidence="3 4" key="1">
    <citation type="submission" date="2024-02" db="EMBL/GenBank/DDBJ databases">
        <title>De novo assembly and annotation of 12 fungi associated with fruit tree decline syndrome in Ontario, Canada.</title>
        <authorList>
            <person name="Sulman M."/>
            <person name="Ellouze W."/>
            <person name="Ilyukhin E."/>
        </authorList>
    </citation>
    <scope>NUCLEOTIDE SEQUENCE [LARGE SCALE GENOMIC DNA]</scope>
    <source>
        <strain evidence="3 4">M11/M66-122</strain>
    </source>
</reference>